<dbReference type="Proteomes" id="UP000224567">
    <property type="component" value="Unassembled WGS sequence"/>
</dbReference>
<proteinExistence type="predicted"/>
<keyword evidence="17" id="KW-1185">Reference proteome</keyword>
<evidence type="ECO:0000313" key="16">
    <source>
        <dbReference type="EMBL" id="PHT52474.1"/>
    </source>
</evidence>
<gene>
    <name evidence="16" type="ORF">CQW23_06936</name>
</gene>
<dbReference type="InterPro" id="IPR001828">
    <property type="entry name" value="ANF_lig-bd_rcpt"/>
</dbReference>
<evidence type="ECO:0000256" key="14">
    <source>
        <dbReference type="PROSITE-ProRule" id="PRU00027"/>
    </source>
</evidence>
<keyword evidence="9" id="KW-0805">Transcription regulation</keyword>
<keyword evidence="7" id="KW-0862">Zinc</keyword>
<evidence type="ECO:0000256" key="11">
    <source>
        <dbReference type="ARBA" id="ARBA00023136"/>
    </source>
</evidence>
<feature type="domain" description="BED-type" evidence="15">
    <location>
        <begin position="37"/>
        <end position="93"/>
    </location>
</feature>
<dbReference type="OrthoDB" id="1745426at2759"/>
<dbReference type="InterPro" id="IPR003656">
    <property type="entry name" value="Znf_BED"/>
</dbReference>
<evidence type="ECO:0000256" key="8">
    <source>
        <dbReference type="ARBA" id="ARBA00022989"/>
    </source>
</evidence>
<evidence type="ECO:0000256" key="10">
    <source>
        <dbReference type="ARBA" id="ARBA00023125"/>
    </source>
</evidence>
<comment type="subcellular location">
    <subcellularLocation>
        <location evidence="2">Membrane</location>
    </subcellularLocation>
    <subcellularLocation>
        <location evidence="1">Nucleus</location>
    </subcellularLocation>
</comment>
<organism evidence="16 17">
    <name type="scientific">Capsicum baccatum</name>
    <name type="common">Peruvian pepper</name>
    <dbReference type="NCBI Taxonomy" id="33114"/>
    <lineage>
        <taxon>Eukaryota</taxon>
        <taxon>Viridiplantae</taxon>
        <taxon>Streptophyta</taxon>
        <taxon>Embryophyta</taxon>
        <taxon>Tracheophyta</taxon>
        <taxon>Spermatophyta</taxon>
        <taxon>Magnoliopsida</taxon>
        <taxon>eudicotyledons</taxon>
        <taxon>Gunneridae</taxon>
        <taxon>Pentapetalae</taxon>
        <taxon>asterids</taxon>
        <taxon>lamiids</taxon>
        <taxon>Solanales</taxon>
        <taxon>Solanaceae</taxon>
        <taxon>Solanoideae</taxon>
        <taxon>Capsiceae</taxon>
        <taxon>Capsicum</taxon>
    </lineage>
</organism>
<dbReference type="InterPro" id="IPR023214">
    <property type="entry name" value="HAD_sf"/>
</dbReference>
<accession>A0A2G2X4Q0</accession>
<dbReference type="PANTHER" id="PTHR46481:SF3">
    <property type="entry name" value="HAT-LIKE TRANSPOSASE RNASE-H FOLD DOMAIN-CONTAINING PROTEIN"/>
    <property type="match status" value="1"/>
</dbReference>
<evidence type="ECO:0000256" key="13">
    <source>
        <dbReference type="ARBA" id="ARBA00023242"/>
    </source>
</evidence>
<comment type="caution">
    <text evidence="16">The sequence shown here is derived from an EMBL/GenBank/DDBJ whole genome shotgun (WGS) entry which is preliminary data.</text>
</comment>
<dbReference type="SUPFAM" id="SSF56784">
    <property type="entry name" value="HAD-like"/>
    <property type="match status" value="1"/>
</dbReference>
<dbReference type="AlphaFoldDB" id="A0A2G2X4Q0"/>
<dbReference type="GO" id="GO:0005634">
    <property type="term" value="C:nucleus"/>
    <property type="evidence" value="ECO:0007669"/>
    <property type="project" value="UniProtKB-SubCell"/>
</dbReference>
<comment type="subunit">
    <text evidence="3">Homodimer.</text>
</comment>
<dbReference type="Pfam" id="PF14372">
    <property type="entry name" value="hAT-like_RNase-H"/>
    <property type="match status" value="1"/>
</dbReference>
<dbReference type="Gene3D" id="3.40.50.1000">
    <property type="entry name" value="HAD superfamily/HAD-like"/>
    <property type="match status" value="1"/>
</dbReference>
<dbReference type="Pfam" id="PF02892">
    <property type="entry name" value="zf-BED"/>
    <property type="match status" value="1"/>
</dbReference>
<keyword evidence="11" id="KW-0472">Membrane</keyword>
<dbReference type="InterPro" id="IPR008906">
    <property type="entry name" value="HATC_C_dom"/>
</dbReference>
<dbReference type="InterPro" id="IPR012337">
    <property type="entry name" value="RNaseH-like_sf"/>
</dbReference>
<evidence type="ECO:0000259" key="15">
    <source>
        <dbReference type="PROSITE" id="PS50808"/>
    </source>
</evidence>
<dbReference type="GO" id="GO:0003677">
    <property type="term" value="F:DNA binding"/>
    <property type="evidence" value="ECO:0007669"/>
    <property type="project" value="UniProtKB-KW"/>
</dbReference>
<dbReference type="EMBL" id="MLFT02000003">
    <property type="protein sequence ID" value="PHT52474.1"/>
    <property type="molecule type" value="Genomic_DNA"/>
</dbReference>
<dbReference type="SUPFAM" id="SSF53098">
    <property type="entry name" value="Ribonuclease H-like"/>
    <property type="match status" value="1"/>
</dbReference>
<evidence type="ECO:0000313" key="17">
    <source>
        <dbReference type="Proteomes" id="UP000224567"/>
    </source>
</evidence>
<reference evidence="16 17" key="1">
    <citation type="journal article" date="2017" name="Genome Biol.">
        <title>New reference genome sequences of hot pepper reveal the massive evolution of plant disease-resistance genes by retroduplication.</title>
        <authorList>
            <person name="Kim S."/>
            <person name="Park J."/>
            <person name="Yeom S.I."/>
            <person name="Kim Y.M."/>
            <person name="Seo E."/>
            <person name="Kim K.T."/>
            <person name="Kim M.S."/>
            <person name="Lee J.M."/>
            <person name="Cheong K."/>
            <person name="Shin H.S."/>
            <person name="Kim S.B."/>
            <person name="Han K."/>
            <person name="Lee J."/>
            <person name="Park M."/>
            <person name="Lee H.A."/>
            <person name="Lee H.Y."/>
            <person name="Lee Y."/>
            <person name="Oh S."/>
            <person name="Lee J.H."/>
            <person name="Choi E."/>
            <person name="Choi E."/>
            <person name="Lee S.E."/>
            <person name="Jeon J."/>
            <person name="Kim H."/>
            <person name="Choi G."/>
            <person name="Song H."/>
            <person name="Lee J."/>
            <person name="Lee S.C."/>
            <person name="Kwon J.K."/>
            <person name="Lee H.Y."/>
            <person name="Koo N."/>
            <person name="Hong Y."/>
            <person name="Kim R.W."/>
            <person name="Kang W.H."/>
            <person name="Huh J.H."/>
            <person name="Kang B.C."/>
            <person name="Yang T.J."/>
            <person name="Lee Y.H."/>
            <person name="Bennetzen J.L."/>
            <person name="Choi D."/>
        </authorList>
    </citation>
    <scope>NUCLEOTIDE SEQUENCE [LARGE SCALE GENOMIC DNA]</scope>
    <source>
        <strain evidence="17">cv. PBC81</strain>
    </source>
</reference>
<reference evidence="17" key="2">
    <citation type="journal article" date="2017" name="J. Anim. Genet.">
        <title>Multiple reference genome sequences of hot pepper reveal the massive evolution of plant disease resistance genes by retroduplication.</title>
        <authorList>
            <person name="Kim S."/>
            <person name="Park J."/>
            <person name="Yeom S.-I."/>
            <person name="Kim Y.-M."/>
            <person name="Seo E."/>
            <person name="Kim K.-T."/>
            <person name="Kim M.-S."/>
            <person name="Lee J.M."/>
            <person name="Cheong K."/>
            <person name="Shin H.-S."/>
            <person name="Kim S.-B."/>
            <person name="Han K."/>
            <person name="Lee J."/>
            <person name="Park M."/>
            <person name="Lee H.-A."/>
            <person name="Lee H.-Y."/>
            <person name="Lee Y."/>
            <person name="Oh S."/>
            <person name="Lee J.H."/>
            <person name="Choi E."/>
            <person name="Choi E."/>
            <person name="Lee S.E."/>
            <person name="Jeon J."/>
            <person name="Kim H."/>
            <person name="Choi G."/>
            <person name="Song H."/>
            <person name="Lee J."/>
            <person name="Lee S.-C."/>
            <person name="Kwon J.-K."/>
            <person name="Lee H.-Y."/>
            <person name="Koo N."/>
            <person name="Hong Y."/>
            <person name="Kim R.W."/>
            <person name="Kang W.-H."/>
            <person name="Huh J.H."/>
            <person name="Kang B.-C."/>
            <person name="Yang T.-J."/>
            <person name="Lee Y.-H."/>
            <person name="Bennetzen J.L."/>
            <person name="Choi D."/>
        </authorList>
    </citation>
    <scope>NUCLEOTIDE SEQUENCE [LARGE SCALE GENOMIC DNA]</scope>
    <source>
        <strain evidence="17">cv. PBC81</strain>
    </source>
</reference>
<evidence type="ECO:0000256" key="3">
    <source>
        <dbReference type="ARBA" id="ARBA00011738"/>
    </source>
</evidence>
<dbReference type="SMART" id="SM00614">
    <property type="entry name" value="ZnF_BED"/>
    <property type="match status" value="1"/>
</dbReference>
<keyword evidence="12" id="KW-0804">Transcription</keyword>
<dbReference type="InterPro" id="IPR025525">
    <property type="entry name" value="hAT-like_transposase_RNase-H"/>
</dbReference>
<protein>
    <recommendedName>
        <fullName evidence="15">BED-type domain-containing protein</fullName>
    </recommendedName>
</protein>
<dbReference type="Pfam" id="PF05699">
    <property type="entry name" value="Dimer_Tnp_hAT"/>
    <property type="match status" value="1"/>
</dbReference>
<dbReference type="PANTHER" id="PTHR46481">
    <property type="entry name" value="ZINC FINGER BED DOMAIN-CONTAINING PROTEIN 4"/>
    <property type="match status" value="1"/>
</dbReference>
<dbReference type="InterPro" id="IPR028082">
    <property type="entry name" value="Peripla_BP_I"/>
</dbReference>
<dbReference type="PROSITE" id="PS50808">
    <property type="entry name" value="ZF_BED"/>
    <property type="match status" value="1"/>
</dbReference>
<evidence type="ECO:0000256" key="9">
    <source>
        <dbReference type="ARBA" id="ARBA00023015"/>
    </source>
</evidence>
<dbReference type="InterPro" id="IPR052035">
    <property type="entry name" value="ZnF_BED_domain_contain"/>
</dbReference>
<dbReference type="Pfam" id="PF01094">
    <property type="entry name" value="ANF_receptor"/>
    <property type="match status" value="1"/>
</dbReference>
<dbReference type="SUPFAM" id="SSF140996">
    <property type="entry name" value="Hermes dimerisation domain"/>
    <property type="match status" value="1"/>
</dbReference>
<evidence type="ECO:0000256" key="7">
    <source>
        <dbReference type="ARBA" id="ARBA00022833"/>
    </source>
</evidence>
<keyword evidence="6 14" id="KW-0863">Zinc-finger</keyword>
<evidence type="ECO:0000256" key="6">
    <source>
        <dbReference type="ARBA" id="ARBA00022771"/>
    </source>
</evidence>
<evidence type="ECO:0000256" key="4">
    <source>
        <dbReference type="ARBA" id="ARBA00022692"/>
    </source>
</evidence>
<dbReference type="SUPFAM" id="SSF53822">
    <property type="entry name" value="Periplasmic binding protein-like I"/>
    <property type="match status" value="1"/>
</dbReference>
<keyword evidence="8" id="KW-1133">Transmembrane helix</keyword>
<dbReference type="GO" id="GO:0008270">
    <property type="term" value="F:zinc ion binding"/>
    <property type="evidence" value="ECO:0007669"/>
    <property type="project" value="UniProtKB-KW"/>
</dbReference>
<keyword evidence="10" id="KW-0238">DNA-binding</keyword>
<sequence length="1104" mass="124119">MSQDTRVDKVMAESVASDSNVVNQNSIVESKGKKERRKRSVAWDHFTSTIDSEGIKKGVCNYCKKEYLADTKEHGTTAMLGHIRKCKKIPCNVDTRQSKIAFQPVTGGNKGDVSIVSWKFDQEECRKALCRMIILDELPFRFVEKEGFKQFMKVVQPLFRIPSRTTVTRDCFDLFDEEKNKMRSIFKETQQRVCITTDTWTSVQRINYMCITAHWIDKNWTLHKRVINFCPISSHRGEDLAKGIVKCLHEWGLHRIFTVTVDNASSNSVCVAELSKQLTKWGTNLLGGKHLHVRCMAHIINLVVQDGIKEANISIERIRQAVRYIRQSPARWKNFQECCVDENLAKKSLCLDVPTRWNSTYLMLNRAIEYEGAILTYADRDIGLAHHLEFGHICVCDGDSDIVDEEQPVGSLLCSDWDSVKRIAKFLELFFKLTLKVSGSLYITSNIHFLEICQVGFCLSKLISSDDIVLAQMATNMKKKFEKYWGDPTKMNKMLFIPCVLDPRHKFTTLSFALKKMFGDNGATIEKDVREYMKSLFNEYSSSASKDKCGKLSSEVEASSSSSMVDVGDFYEELSRHTSGSGAGNSKSELDKYLAEDTEVGTSDFNVLLWWKYNSARFPFLSEMARDILAIPISSVASECAFSTGGRVLDSFRSSLTSKLVEALVCLQDWLRSESQPISIEEDLDSLEQLEQATYLANKKQVHAILGPLTHQEAALFSDFDDEAFKGIPIISLSPAATYSTMLLAEPPSLIQMSGDVNSQMQCFAALIGHFKWRKVIALYEISNSFSNMHFKLITHLSDSLKVVDSSVEHHLAFPPLYSLSNSKSFIQEELVKLRSKNVKVFVEAQCSLHFGLVLFEMATEMGMMEKDYVWIISDNMASLLDSVEPSVLLNNKYASNKTGTLTTNRMTVVKTCFCMNIKDVVLELAEGGLRARTKGASVNLSALCIVGIKDLVCPEVREFVALCRSAGVNVRMVTGDNINTATAIARECGILTDPGIAIEGTILRDKSQEEMLNLIPKIQQLAQNEVYYSHNSFVSRKDSSTSLSDFQRKGKMASLYVQVFGTKVVALDPSHVEISMGFAVLGAHYFKPVLFKEMPKSPSFQVA</sequence>
<keyword evidence="13" id="KW-0539">Nucleus</keyword>
<dbReference type="Gene3D" id="3.40.50.2300">
    <property type="match status" value="1"/>
</dbReference>
<evidence type="ECO:0000256" key="1">
    <source>
        <dbReference type="ARBA" id="ARBA00004123"/>
    </source>
</evidence>
<dbReference type="InterPro" id="IPR036412">
    <property type="entry name" value="HAD-like_sf"/>
</dbReference>
<evidence type="ECO:0000256" key="12">
    <source>
        <dbReference type="ARBA" id="ARBA00023163"/>
    </source>
</evidence>
<dbReference type="GO" id="GO:0046983">
    <property type="term" value="F:protein dimerization activity"/>
    <property type="evidence" value="ECO:0007669"/>
    <property type="project" value="InterPro"/>
</dbReference>
<evidence type="ECO:0000256" key="5">
    <source>
        <dbReference type="ARBA" id="ARBA00022723"/>
    </source>
</evidence>
<keyword evidence="5" id="KW-0479">Metal-binding</keyword>
<evidence type="ECO:0000256" key="2">
    <source>
        <dbReference type="ARBA" id="ARBA00004370"/>
    </source>
</evidence>
<dbReference type="GO" id="GO:0016020">
    <property type="term" value="C:membrane"/>
    <property type="evidence" value="ECO:0007669"/>
    <property type="project" value="UniProtKB-SubCell"/>
</dbReference>
<name>A0A2G2X4Q0_CAPBA</name>
<keyword evidence="4" id="KW-0812">Transmembrane</keyword>